<organism evidence="1 2">
    <name type="scientific">Burkholderia singularis</name>
    <dbReference type="NCBI Taxonomy" id="1503053"/>
    <lineage>
        <taxon>Bacteria</taxon>
        <taxon>Pseudomonadati</taxon>
        <taxon>Pseudomonadota</taxon>
        <taxon>Betaproteobacteria</taxon>
        <taxon>Burkholderiales</taxon>
        <taxon>Burkholderiaceae</taxon>
        <taxon>Burkholderia</taxon>
        <taxon>pseudomallei group</taxon>
    </lineage>
</organism>
<dbReference type="Proteomes" id="UP000198460">
    <property type="component" value="Unassembled WGS sequence"/>
</dbReference>
<name>A0A238H7R7_9BURK</name>
<accession>A0A238H7R7</accession>
<evidence type="ECO:0000313" key="2">
    <source>
        <dbReference type="Proteomes" id="UP000198460"/>
    </source>
</evidence>
<sequence length="37" mass="3855">MAQSESIGPLEPIDGIDPDAFIIHVEDTGSSSLQTAI</sequence>
<proteinExistence type="predicted"/>
<dbReference type="EMBL" id="FXAN01000072">
    <property type="protein sequence ID" value="SMG01308.1"/>
    <property type="molecule type" value="Genomic_DNA"/>
</dbReference>
<reference evidence="1 2" key="1">
    <citation type="submission" date="2017-04" db="EMBL/GenBank/DDBJ databases">
        <authorList>
            <person name="Afonso C.L."/>
            <person name="Miller P.J."/>
            <person name="Scott M.A."/>
            <person name="Spackman E."/>
            <person name="Goraichik I."/>
            <person name="Dimitrov K.M."/>
            <person name="Suarez D.L."/>
            <person name="Swayne D.E."/>
        </authorList>
    </citation>
    <scope>NUCLEOTIDE SEQUENCE [LARGE SCALE GENOMIC DNA]</scope>
    <source>
        <strain evidence="1">LMG 28154</strain>
    </source>
</reference>
<gene>
    <name evidence="1" type="ORF">BSIN_0524</name>
</gene>
<evidence type="ECO:0000313" key="1">
    <source>
        <dbReference type="EMBL" id="SMG01308.1"/>
    </source>
</evidence>
<protein>
    <submittedName>
        <fullName evidence="1">Uncharacterized protein</fullName>
    </submittedName>
</protein>
<dbReference type="AlphaFoldDB" id="A0A238H7R7"/>